<keyword evidence="2" id="KW-1185">Reference proteome</keyword>
<dbReference type="EMBL" id="JAUEPT010000126">
    <property type="protein sequence ID" value="KAK0430999.1"/>
    <property type="molecule type" value="Genomic_DNA"/>
</dbReference>
<comment type="caution">
    <text evidence="1">The sequence shown here is derived from an EMBL/GenBank/DDBJ whole genome shotgun (WGS) entry which is preliminary data.</text>
</comment>
<dbReference type="Proteomes" id="UP001175226">
    <property type="component" value="Unassembled WGS sequence"/>
</dbReference>
<evidence type="ECO:0000313" key="1">
    <source>
        <dbReference type="EMBL" id="KAK0430999.1"/>
    </source>
</evidence>
<organism evidence="1 2">
    <name type="scientific">Armillaria borealis</name>
    <dbReference type="NCBI Taxonomy" id="47425"/>
    <lineage>
        <taxon>Eukaryota</taxon>
        <taxon>Fungi</taxon>
        <taxon>Dikarya</taxon>
        <taxon>Basidiomycota</taxon>
        <taxon>Agaricomycotina</taxon>
        <taxon>Agaricomycetes</taxon>
        <taxon>Agaricomycetidae</taxon>
        <taxon>Agaricales</taxon>
        <taxon>Marasmiineae</taxon>
        <taxon>Physalacriaceae</taxon>
        <taxon>Armillaria</taxon>
    </lineage>
</organism>
<proteinExistence type="predicted"/>
<evidence type="ECO:0000313" key="2">
    <source>
        <dbReference type="Proteomes" id="UP001175226"/>
    </source>
</evidence>
<gene>
    <name evidence="1" type="ORF">EV421DRAFT_1912291</name>
</gene>
<dbReference type="AlphaFoldDB" id="A0AA39MEQ2"/>
<name>A0AA39MEQ2_9AGAR</name>
<protein>
    <submittedName>
        <fullName evidence="1">Uncharacterized protein</fullName>
    </submittedName>
</protein>
<reference evidence="1" key="1">
    <citation type="submission" date="2023-06" db="EMBL/GenBank/DDBJ databases">
        <authorList>
            <consortium name="Lawrence Berkeley National Laboratory"/>
            <person name="Ahrendt S."/>
            <person name="Sahu N."/>
            <person name="Indic B."/>
            <person name="Wong-Bajracharya J."/>
            <person name="Merenyi Z."/>
            <person name="Ke H.-M."/>
            <person name="Monk M."/>
            <person name="Kocsube S."/>
            <person name="Drula E."/>
            <person name="Lipzen A."/>
            <person name="Balint B."/>
            <person name="Henrissat B."/>
            <person name="Andreopoulos B."/>
            <person name="Martin F.M."/>
            <person name="Harder C.B."/>
            <person name="Rigling D."/>
            <person name="Ford K.L."/>
            <person name="Foster G.D."/>
            <person name="Pangilinan J."/>
            <person name="Papanicolaou A."/>
            <person name="Barry K."/>
            <person name="LaButti K."/>
            <person name="Viragh M."/>
            <person name="Koriabine M."/>
            <person name="Yan M."/>
            <person name="Riley R."/>
            <person name="Champramary S."/>
            <person name="Plett K.L."/>
            <person name="Tsai I.J."/>
            <person name="Slot J."/>
            <person name="Sipos G."/>
            <person name="Plett J."/>
            <person name="Nagy L.G."/>
            <person name="Grigoriev I.V."/>
        </authorList>
    </citation>
    <scope>NUCLEOTIDE SEQUENCE</scope>
    <source>
        <strain evidence="1">FPL87.14</strain>
    </source>
</reference>
<sequence length="214" mass="24909">MHSFIHQLLGYDILLYLLKASHSLHAHPELIDQKVKGLKTAMENQTMKILHMVISYFAYASILKWSKKAISKIRRQHVDEFLKSKDPDLKWVCAMWTEFVNIAFYRSDITRSIGLPCGNRECISNLTNDANPLPISFSNYMALKILNSQYVDYHRQQPSEWKELLDEYIVENGEPDPLWPLVLKLDYRAINVEPDVCINSLERCVKDLEILAQV</sequence>
<accession>A0AA39MEQ2</accession>